<organism evidence="1 2">
    <name type="scientific">Pseudomonas nitroreducens</name>
    <dbReference type="NCBI Taxonomy" id="46680"/>
    <lineage>
        <taxon>Bacteria</taxon>
        <taxon>Pseudomonadati</taxon>
        <taxon>Pseudomonadota</taxon>
        <taxon>Gammaproteobacteria</taxon>
        <taxon>Pseudomonadales</taxon>
        <taxon>Pseudomonadaceae</taxon>
        <taxon>Pseudomonas</taxon>
    </lineage>
</organism>
<comment type="caution">
    <text evidence="1">The sequence shown here is derived from an EMBL/GenBank/DDBJ whole genome shotgun (WGS) entry which is preliminary data.</text>
</comment>
<dbReference type="AlphaFoldDB" id="A0A7W7KLD9"/>
<reference evidence="1 2" key="1">
    <citation type="submission" date="2020-08" db="EMBL/GenBank/DDBJ databases">
        <title>Functional genomics of gut bacteria from endangered species of beetles.</title>
        <authorList>
            <person name="Carlos-Shanley C."/>
        </authorList>
    </citation>
    <scope>NUCLEOTIDE SEQUENCE [LARGE SCALE GENOMIC DNA]</scope>
    <source>
        <strain evidence="1 2">S00179</strain>
    </source>
</reference>
<sequence>MKTAFDHSYLGVGIQDAHSLEHVAKRISLALGVRLERAGKFNEFPAFRVAQKDIEYVLWGRPEDESPEEAAHDPCDYALTIYINPPEAIQSSPPLLNRLLAPGRNAGDNELSLALACELQKLGFNAESLFTAHRQPRQGAAF</sequence>
<name>A0A7W7KLD9_PSENT</name>
<protein>
    <submittedName>
        <fullName evidence="1">Uncharacterized protein</fullName>
    </submittedName>
</protein>
<evidence type="ECO:0000313" key="2">
    <source>
        <dbReference type="Proteomes" id="UP000566995"/>
    </source>
</evidence>
<proteinExistence type="predicted"/>
<gene>
    <name evidence="1" type="ORF">HNP46_003802</name>
</gene>
<dbReference type="Proteomes" id="UP000566995">
    <property type="component" value="Unassembled WGS sequence"/>
</dbReference>
<evidence type="ECO:0000313" key="1">
    <source>
        <dbReference type="EMBL" id="MBB4864926.1"/>
    </source>
</evidence>
<accession>A0A7W7KLD9</accession>
<dbReference type="EMBL" id="JACHLI010000015">
    <property type="protein sequence ID" value="MBB4864926.1"/>
    <property type="molecule type" value="Genomic_DNA"/>
</dbReference>
<dbReference type="RefSeq" id="WP_184591841.1">
    <property type="nucleotide sequence ID" value="NZ_JACHLI010000015.1"/>
</dbReference>